<reference evidence="4" key="3">
    <citation type="submission" date="2018-06" db="EMBL/GenBank/DDBJ databases">
        <authorList>
            <consortium name="Pathogen Informatics"/>
        </authorList>
    </citation>
    <scope>NUCLEOTIDE SEQUENCE [LARGE SCALE GENOMIC DNA]</scope>
    <source>
        <strain evidence="4">NCTC10135</strain>
    </source>
</reference>
<name>A0A318U9S5_9BACT</name>
<organism evidence="1 3">
    <name type="scientific">Metamycoplasma alkalescens</name>
    <dbReference type="NCBI Taxonomy" id="45363"/>
    <lineage>
        <taxon>Bacteria</taxon>
        <taxon>Bacillati</taxon>
        <taxon>Mycoplasmatota</taxon>
        <taxon>Mycoplasmoidales</taxon>
        <taxon>Metamycoplasmataceae</taxon>
        <taxon>Metamycoplasma</taxon>
    </lineage>
</organism>
<dbReference type="EMBL" id="LS991949">
    <property type="protein sequence ID" value="SYV89930.1"/>
    <property type="molecule type" value="Genomic_DNA"/>
</dbReference>
<evidence type="ECO:0000313" key="2">
    <source>
        <dbReference type="EMBL" id="SYV89930.1"/>
    </source>
</evidence>
<dbReference type="AlphaFoldDB" id="A0A318U9S5"/>
<accession>A0A318U9S5</accession>
<sequence>MICTRLLSPIKNHQQKTILPIIEVDDFVIYKMISSDLFYNAKAINQYLNLKNDDLKEIFFDENVYFICSNKLFDNEFEKDHQLIKELKNSIYFHEFVLKQLKNFKEIVTNDGNGGSLILFDYMRGYHKPFYVFSDIEQTKKELDYLLELPEIKEDINYYLPLYDNYITKLKKANEAFNNKTSQIFLFVDQLLKNKIDAIIEDIENNVK</sequence>
<reference evidence="2" key="2">
    <citation type="submission" date="2018-06" db="EMBL/GenBank/DDBJ databases">
        <authorList>
            <consortium name="Pathogen Informatics"/>
            <person name="Doyle S."/>
        </authorList>
    </citation>
    <scope>NUCLEOTIDE SEQUENCE</scope>
    <source>
        <strain evidence="2">NCTC10135</strain>
    </source>
</reference>
<dbReference type="EMBL" id="QKLP01000003">
    <property type="protein sequence ID" value="PYF43622.1"/>
    <property type="molecule type" value="Genomic_DNA"/>
</dbReference>
<evidence type="ECO:0000313" key="3">
    <source>
        <dbReference type="Proteomes" id="UP000247715"/>
    </source>
</evidence>
<dbReference type="RefSeq" id="WP_110858202.1">
    <property type="nucleotide sequence ID" value="NZ_CP190015.1"/>
</dbReference>
<gene>
    <name evidence="1" type="ORF">BCF88_10349</name>
    <name evidence="2" type="ORF">NCTC10135_00437</name>
</gene>
<protein>
    <submittedName>
        <fullName evidence="1">Uncharacterized protein</fullName>
    </submittedName>
</protein>
<proteinExistence type="predicted"/>
<evidence type="ECO:0000313" key="1">
    <source>
        <dbReference type="EMBL" id="PYF43622.1"/>
    </source>
</evidence>
<dbReference type="KEGG" id="mala:NCTC10135_00437"/>
<dbReference type="Proteomes" id="UP000247715">
    <property type="component" value="Unassembled WGS sequence"/>
</dbReference>
<dbReference type="Proteomes" id="UP000259864">
    <property type="component" value="Chromosome 1"/>
</dbReference>
<evidence type="ECO:0000313" key="4">
    <source>
        <dbReference type="Proteomes" id="UP000259864"/>
    </source>
</evidence>
<reference evidence="1 3" key="1">
    <citation type="submission" date="2018-06" db="EMBL/GenBank/DDBJ databases">
        <title>Genomic Encyclopedia of Archaeal and Bacterial Type Strains, Phase II (KMG-II): from individual species to whole genera.</title>
        <authorList>
            <person name="Goeker M."/>
        </authorList>
    </citation>
    <scope>NUCLEOTIDE SEQUENCE [LARGE SCALE GENOMIC DNA]</scope>
    <source>
        <strain evidence="1 3">ATCC 29103</strain>
    </source>
</reference>